<protein>
    <submittedName>
        <fullName evidence="2">Uncharacterized protein</fullName>
    </submittedName>
</protein>
<dbReference type="AlphaFoldDB" id="A0A660HLT1"/>
<evidence type="ECO:0000313" key="3">
    <source>
        <dbReference type="Proteomes" id="UP000272462"/>
    </source>
</evidence>
<dbReference type="Proteomes" id="UP000272462">
    <property type="component" value="Chromosome"/>
</dbReference>
<reference evidence="2 3" key="1">
    <citation type="journal article" date="2018" name="BMC Genomics">
        <title>Comparative genome analysis of jujube witches'-broom Phytoplasma, an obligate pathogen that causes jujube witches'-broom disease.</title>
        <authorList>
            <person name="Wang J."/>
            <person name="Song L."/>
            <person name="Jiao Q."/>
            <person name="Yang S."/>
            <person name="Gao R."/>
            <person name="Lu X."/>
            <person name="Zhou G."/>
        </authorList>
    </citation>
    <scope>NUCLEOTIDE SEQUENCE [LARGE SCALE GENOMIC DNA]</scope>
    <source>
        <strain evidence="2">Jwb-nky</strain>
    </source>
</reference>
<gene>
    <name evidence="2" type="ORF">CWO85_00420</name>
</gene>
<keyword evidence="3" id="KW-1185">Reference proteome</keyword>
<dbReference type="KEGG" id="pzi:CWO85_00420"/>
<name>A0A660HLT1_ZIZJU</name>
<dbReference type="EMBL" id="CP025121">
    <property type="protein sequence ID" value="AYJ01007.1"/>
    <property type="molecule type" value="Genomic_DNA"/>
</dbReference>
<keyword evidence="1" id="KW-0472">Membrane</keyword>
<proteinExistence type="predicted"/>
<evidence type="ECO:0000256" key="1">
    <source>
        <dbReference type="SAM" id="Phobius"/>
    </source>
</evidence>
<keyword evidence="1" id="KW-1133">Transmembrane helix</keyword>
<feature type="transmembrane region" description="Helical" evidence="1">
    <location>
        <begin position="7"/>
        <end position="28"/>
    </location>
</feature>
<evidence type="ECO:0000313" key="2">
    <source>
        <dbReference type="EMBL" id="AYJ01007.1"/>
    </source>
</evidence>
<feature type="transmembrane region" description="Helical" evidence="1">
    <location>
        <begin position="48"/>
        <end position="73"/>
    </location>
</feature>
<sequence length="103" mass="12181">MKKIKLFKLICFFTVILLNIIFIILSVLPEYNIFAENISKTKLPNKYFIFFIRWIVCINFFLVFIGIQIYIVFKICKGSELVYKDPNKGGNSKILMFPNLYPI</sequence>
<accession>A0A660HLT1</accession>
<keyword evidence="1" id="KW-0812">Transmembrane</keyword>
<organism evidence="2 3">
    <name type="scientific">Ziziphus jujuba witches'-broom phytoplasma</name>
    <dbReference type="NCBI Taxonomy" id="135727"/>
    <lineage>
        <taxon>Bacteria</taxon>
        <taxon>Bacillati</taxon>
        <taxon>Mycoplasmatota</taxon>
        <taxon>Mollicutes</taxon>
        <taxon>Acholeplasmatales</taxon>
        <taxon>Acholeplasmataceae</taxon>
        <taxon>Candidatus Phytoplasma</taxon>
        <taxon>16SrV (Elm yellows group)</taxon>
    </lineage>
</organism>